<evidence type="ECO:0000313" key="3">
    <source>
        <dbReference type="EMBL" id="TMQ60327.1"/>
    </source>
</evidence>
<feature type="transmembrane region" description="Helical" evidence="2">
    <location>
        <begin position="46"/>
        <end position="67"/>
    </location>
</feature>
<evidence type="ECO:0000313" key="4">
    <source>
        <dbReference type="Proteomes" id="UP000317716"/>
    </source>
</evidence>
<feature type="non-terminal residue" evidence="3">
    <location>
        <position position="255"/>
    </location>
</feature>
<sequence length="255" mass="27896">MSSEMKRGPAAADPTMTGRVPRAAPSAAQETARVVRKHHGLVRLSHWANVPLLLGLIASGLSIYWAAPVFHHPPDPMTGSRDYLKDLGAAVAGALHDRGADPRLWIYNHLSLGAQQLATALRLHWALAYLFMLNGLLYAIGLAAGGGWRALLPRGADVGDTLRMMRFYLGVIPMAILRRPWPHPAVRGKYNALQRAAYFSMPVFGTLVVLSGWAMHKPVQLGWLERMFVSYDGARIVHFACMLGLGGFIVPHVVL</sequence>
<evidence type="ECO:0000256" key="1">
    <source>
        <dbReference type="SAM" id="MobiDB-lite"/>
    </source>
</evidence>
<comment type="caution">
    <text evidence="3">The sequence shown here is derived from an EMBL/GenBank/DDBJ whole genome shotgun (WGS) entry which is preliminary data.</text>
</comment>
<dbReference type="AlphaFoldDB" id="A0A538T9S0"/>
<accession>A0A538T9S0</accession>
<evidence type="ECO:0000256" key="2">
    <source>
        <dbReference type="SAM" id="Phobius"/>
    </source>
</evidence>
<feature type="transmembrane region" description="Helical" evidence="2">
    <location>
        <begin position="236"/>
        <end position="254"/>
    </location>
</feature>
<feature type="transmembrane region" description="Helical" evidence="2">
    <location>
        <begin position="196"/>
        <end position="215"/>
    </location>
</feature>
<dbReference type="Proteomes" id="UP000317716">
    <property type="component" value="Unassembled WGS sequence"/>
</dbReference>
<dbReference type="GO" id="GO:0022904">
    <property type="term" value="P:respiratory electron transport chain"/>
    <property type="evidence" value="ECO:0007669"/>
    <property type="project" value="InterPro"/>
</dbReference>
<dbReference type="SUPFAM" id="SSF81342">
    <property type="entry name" value="Transmembrane di-heme cytochromes"/>
    <property type="match status" value="1"/>
</dbReference>
<name>A0A538T9S0_UNCEI</name>
<dbReference type="EMBL" id="VBOS01000024">
    <property type="protein sequence ID" value="TMQ60327.1"/>
    <property type="molecule type" value="Genomic_DNA"/>
</dbReference>
<dbReference type="Gene3D" id="1.20.950.20">
    <property type="entry name" value="Transmembrane di-heme cytochromes, Chain C"/>
    <property type="match status" value="1"/>
</dbReference>
<dbReference type="PANTHER" id="PTHR30485">
    <property type="entry name" value="NI/FE-HYDROGENASE 1 B-TYPE CYTOCHROME SUBUNIT"/>
    <property type="match status" value="1"/>
</dbReference>
<feature type="region of interest" description="Disordered" evidence="1">
    <location>
        <begin position="1"/>
        <end position="29"/>
    </location>
</feature>
<dbReference type="GO" id="GO:0005886">
    <property type="term" value="C:plasma membrane"/>
    <property type="evidence" value="ECO:0007669"/>
    <property type="project" value="TreeGrafter"/>
</dbReference>
<dbReference type="InterPro" id="IPR016174">
    <property type="entry name" value="Di-haem_cyt_TM"/>
</dbReference>
<dbReference type="PANTHER" id="PTHR30485:SF1">
    <property type="entry name" value="CYTOCHROME YDHU-RELATED"/>
    <property type="match status" value="1"/>
</dbReference>
<dbReference type="GO" id="GO:0020037">
    <property type="term" value="F:heme binding"/>
    <property type="evidence" value="ECO:0007669"/>
    <property type="project" value="TreeGrafter"/>
</dbReference>
<protein>
    <submittedName>
        <fullName evidence="3">Uncharacterized protein</fullName>
    </submittedName>
</protein>
<organism evidence="3 4">
    <name type="scientific">Eiseniibacteriota bacterium</name>
    <dbReference type="NCBI Taxonomy" id="2212470"/>
    <lineage>
        <taxon>Bacteria</taxon>
        <taxon>Candidatus Eiseniibacteriota</taxon>
    </lineage>
</organism>
<keyword evidence="2" id="KW-0812">Transmembrane</keyword>
<keyword evidence="2" id="KW-1133">Transmembrane helix</keyword>
<proteinExistence type="predicted"/>
<dbReference type="InterPro" id="IPR051542">
    <property type="entry name" value="Hydrogenase_cytochrome"/>
</dbReference>
<gene>
    <name evidence="3" type="ORF">E6K72_00650</name>
</gene>
<reference evidence="3 4" key="1">
    <citation type="journal article" date="2019" name="Nat. Microbiol.">
        <title>Mediterranean grassland soil C-N compound turnover is dependent on rainfall and depth, and is mediated by genomically divergent microorganisms.</title>
        <authorList>
            <person name="Diamond S."/>
            <person name="Andeer P.F."/>
            <person name="Li Z."/>
            <person name="Crits-Christoph A."/>
            <person name="Burstein D."/>
            <person name="Anantharaman K."/>
            <person name="Lane K.R."/>
            <person name="Thomas B.C."/>
            <person name="Pan C."/>
            <person name="Northen T.R."/>
            <person name="Banfield J.F."/>
        </authorList>
    </citation>
    <scope>NUCLEOTIDE SEQUENCE [LARGE SCALE GENOMIC DNA]</scope>
    <source>
        <strain evidence="3">WS_2</strain>
    </source>
</reference>
<feature type="transmembrane region" description="Helical" evidence="2">
    <location>
        <begin position="126"/>
        <end position="152"/>
    </location>
</feature>
<keyword evidence="2" id="KW-0472">Membrane</keyword>